<evidence type="ECO:0000313" key="2">
    <source>
        <dbReference type="EMBL" id="GAA4631438.1"/>
    </source>
</evidence>
<feature type="domain" description="Histone acetyltransferase Rv0428c-like SH3" evidence="1">
    <location>
        <begin position="2"/>
        <end position="48"/>
    </location>
</feature>
<name>A0ABP8UHV6_9ACTN</name>
<reference evidence="3" key="1">
    <citation type="journal article" date="2019" name="Int. J. Syst. Evol. Microbiol.">
        <title>The Global Catalogue of Microorganisms (GCM) 10K type strain sequencing project: providing services to taxonomists for standard genome sequencing and annotation.</title>
        <authorList>
            <consortium name="The Broad Institute Genomics Platform"/>
            <consortium name="The Broad Institute Genome Sequencing Center for Infectious Disease"/>
            <person name="Wu L."/>
            <person name="Ma J."/>
        </authorList>
    </citation>
    <scope>NUCLEOTIDE SEQUENCE [LARGE SCALE GENOMIC DNA]</scope>
    <source>
        <strain evidence="3">JCM 17939</strain>
    </source>
</reference>
<gene>
    <name evidence="2" type="ORF">GCM10023196_060880</name>
</gene>
<dbReference type="Proteomes" id="UP001501442">
    <property type="component" value="Unassembled WGS sequence"/>
</dbReference>
<comment type="caution">
    <text evidence="2">The sequence shown here is derived from an EMBL/GenBank/DDBJ whole genome shotgun (WGS) entry which is preliminary data.</text>
</comment>
<evidence type="ECO:0000313" key="3">
    <source>
        <dbReference type="Proteomes" id="UP001501442"/>
    </source>
</evidence>
<dbReference type="EMBL" id="BAABHK010000009">
    <property type="protein sequence ID" value="GAA4631438.1"/>
    <property type="molecule type" value="Genomic_DNA"/>
</dbReference>
<protein>
    <recommendedName>
        <fullName evidence="1">Histone acetyltransferase Rv0428c-like SH3 domain-containing protein</fullName>
    </recommendedName>
</protein>
<dbReference type="InterPro" id="IPR056934">
    <property type="entry name" value="SH3_Rv0428c"/>
</dbReference>
<proteinExistence type="predicted"/>
<keyword evidence="3" id="KW-1185">Reference proteome</keyword>
<sequence>MSLRRRLASGSYSDVVGELQGWADGRLTVRRRDGSIVSVPEAELVAGKTVPPPPPRRAPRT</sequence>
<accession>A0ABP8UHV6</accession>
<dbReference type="Pfam" id="PF24551">
    <property type="entry name" value="SH3_Rv0428c"/>
    <property type="match status" value="1"/>
</dbReference>
<organism evidence="2 3">
    <name type="scientific">Actinoallomurus vinaceus</name>
    <dbReference type="NCBI Taxonomy" id="1080074"/>
    <lineage>
        <taxon>Bacteria</taxon>
        <taxon>Bacillati</taxon>
        <taxon>Actinomycetota</taxon>
        <taxon>Actinomycetes</taxon>
        <taxon>Streptosporangiales</taxon>
        <taxon>Thermomonosporaceae</taxon>
        <taxon>Actinoallomurus</taxon>
    </lineage>
</organism>
<evidence type="ECO:0000259" key="1">
    <source>
        <dbReference type="Pfam" id="PF24551"/>
    </source>
</evidence>